<keyword evidence="2" id="KW-0812">Transmembrane</keyword>
<feature type="region of interest" description="Disordered" evidence="1">
    <location>
        <begin position="78"/>
        <end position="101"/>
    </location>
</feature>
<proteinExistence type="predicted"/>
<evidence type="ECO:0000313" key="4">
    <source>
        <dbReference type="Proteomes" id="UP000278222"/>
    </source>
</evidence>
<reference evidence="3 4" key="1">
    <citation type="submission" date="2018-11" db="EMBL/GenBank/DDBJ databases">
        <title>Genomic Encyclopedia of Type Strains, Phase IV (KMG-IV): sequencing the most valuable type-strain genomes for metagenomic binning, comparative biology and taxonomic classification.</title>
        <authorList>
            <person name="Goeker M."/>
        </authorList>
    </citation>
    <scope>NUCLEOTIDE SEQUENCE [LARGE SCALE GENOMIC DNA]</scope>
    <source>
        <strain evidence="3 4">DSM 5900</strain>
    </source>
</reference>
<evidence type="ECO:0000256" key="2">
    <source>
        <dbReference type="SAM" id="Phobius"/>
    </source>
</evidence>
<comment type="caution">
    <text evidence="3">The sequence shown here is derived from an EMBL/GenBank/DDBJ whole genome shotgun (WGS) entry which is preliminary data.</text>
</comment>
<accession>A0A3N1KY79</accession>
<keyword evidence="2" id="KW-1133">Transmembrane helix</keyword>
<dbReference type="AlphaFoldDB" id="A0A3N1KY79"/>
<keyword evidence="4" id="KW-1185">Reference proteome</keyword>
<dbReference type="Proteomes" id="UP000278222">
    <property type="component" value="Unassembled WGS sequence"/>
</dbReference>
<evidence type="ECO:0000256" key="1">
    <source>
        <dbReference type="SAM" id="MobiDB-lite"/>
    </source>
</evidence>
<dbReference type="RefSeq" id="WP_123694164.1">
    <property type="nucleotide sequence ID" value="NZ_AP019700.1"/>
</dbReference>
<evidence type="ECO:0000313" key="3">
    <source>
        <dbReference type="EMBL" id="ROP83156.1"/>
    </source>
</evidence>
<dbReference type="EMBL" id="RJKX01000017">
    <property type="protein sequence ID" value="ROP83156.1"/>
    <property type="molecule type" value="Genomic_DNA"/>
</dbReference>
<keyword evidence="2" id="KW-0472">Membrane</keyword>
<name>A0A3N1KY79_9PROT</name>
<feature type="transmembrane region" description="Helical" evidence="2">
    <location>
        <begin position="46"/>
        <end position="70"/>
    </location>
</feature>
<protein>
    <submittedName>
        <fullName evidence="3">Uncharacterized protein</fullName>
    </submittedName>
</protein>
<sequence>MDKRQLPVAALILLSAAGGVGAGTVAVASLSYLVIGGDVANLPPTLNLAAQADWLMICALPVAFICVASLGELTRERPRPVASPLPRLDWQPPLPASDLDAVSVPPRRAIRELARAA</sequence>
<organism evidence="3 4">
    <name type="scientific">Stella humosa</name>
    <dbReference type="NCBI Taxonomy" id="94"/>
    <lineage>
        <taxon>Bacteria</taxon>
        <taxon>Pseudomonadati</taxon>
        <taxon>Pseudomonadota</taxon>
        <taxon>Alphaproteobacteria</taxon>
        <taxon>Rhodospirillales</taxon>
        <taxon>Stellaceae</taxon>
        <taxon>Stella</taxon>
    </lineage>
</organism>
<gene>
    <name evidence="3" type="ORF">EDC65_4687</name>
</gene>